<comment type="similarity">
    <text evidence="1">Belongs to the bacterial solute-binding protein 7 family.</text>
</comment>
<proteinExistence type="inferred from homology"/>
<dbReference type="PANTHER" id="PTHR33376:SF7">
    <property type="entry name" value="C4-DICARBOXYLATE-BINDING PROTEIN DCTB"/>
    <property type="match status" value="1"/>
</dbReference>
<sequence length="333" mass="36760">MKLRLLMILIVLLSIALAACGSNGSKDEKALSDKVIKLNFSHIVSEESGFHAYASKLAEIVNEKTDGQVQIDIFPNAQLGGEAQSIQAIRNGNQDIALVGTAALTAVATEFLVFDVPYLFNDLNEANTFLQSESGDSLLEGLSEYGIVGLGYHSALERNVFSTKRMETLDDFRGTKVRVVQSNGYISTYEKLGAQPTPMPYGEVYLSLQQGLIEAAEGSADDLVRDKLTEVTSYFSLTKAHYYPVVAIMSEKAWGKLSEEQQQIFREAADEAAKAGIAKYTEDYDYAIKSMREQGMEIVEPDIESFKEATKSLKEKYKANNKDLSQDLLDLLK</sequence>
<dbReference type="CDD" id="cd13603">
    <property type="entry name" value="PBP2_TRAP_Siap_TeaA_like"/>
    <property type="match status" value="1"/>
</dbReference>
<evidence type="ECO:0000256" key="2">
    <source>
        <dbReference type="ARBA" id="ARBA00022448"/>
    </source>
</evidence>
<evidence type="ECO:0000256" key="3">
    <source>
        <dbReference type="ARBA" id="ARBA00022729"/>
    </source>
</evidence>
<organism evidence="5 6">
    <name type="scientific">Sporosarcina highlanderae</name>
    <dbReference type="NCBI Taxonomy" id="3035916"/>
    <lineage>
        <taxon>Bacteria</taxon>
        <taxon>Bacillati</taxon>
        <taxon>Bacillota</taxon>
        <taxon>Bacilli</taxon>
        <taxon>Bacillales</taxon>
        <taxon>Caryophanaceae</taxon>
        <taxon>Sporosarcina</taxon>
    </lineage>
</organism>
<reference evidence="5" key="1">
    <citation type="submission" date="2023-03" db="EMBL/GenBank/DDBJ databases">
        <title>MT1 and MT2 Draft Genomes of Novel Species.</title>
        <authorList>
            <person name="Venkateswaran K."/>
        </authorList>
    </citation>
    <scope>NUCLEOTIDE SEQUENCE</scope>
    <source>
        <strain evidence="5">F6_3S_P_2</strain>
    </source>
</reference>
<evidence type="ECO:0000256" key="1">
    <source>
        <dbReference type="ARBA" id="ARBA00009023"/>
    </source>
</evidence>
<keyword evidence="2" id="KW-0813">Transport</keyword>
<dbReference type="InterPro" id="IPR018389">
    <property type="entry name" value="DctP_fam"/>
</dbReference>
<dbReference type="InterPro" id="IPR004682">
    <property type="entry name" value="TRAP_DctP"/>
</dbReference>
<dbReference type="Pfam" id="PF03480">
    <property type="entry name" value="DctP"/>
    <property type="match status" value="1"/>
</dbReference>
<keyword evidence="3 4" id="KW-0732">Signal</keyword>
<accession>A0ABT8JL66</accession>
<dbReference type="EMBL" id="JAROCC010000001">
    <property type="protein sequence ID" value="MDN4605886.1"/>
    <property type="molecule type" value="Genomic_DNA"/>
</dbReference>
<dbReference type="PROSITE" id="PS51257">
    <property type="entry name" value="PROKAR_LIPOPROTEIN"/>
    <property type="match status" value="1"/>
</dbReference>
<name>A0ABT8JL66_9BACL</name>
<evidence type="ECO:0000256" key="4">
    <source>
        <dbReference type="SAM" id="SignalP"/>
    </source>
</evidence>
<dbReference type="Proteomes" id="UP001175097">
    <property type="component" value="Unassembled WGS sequence"/>
</dbReference>
<gene>
    <name evidence="5" type="ORF">P5G49_00150</name>
</gene>
<evidence type="ECO:0000313" key="6">
    <source>
        <dbReference type="Proteomes" id="UP001175097"/>
    </source>
</evidence>
<feature type="chain" id="PRO_5047138647" evidence="4">
    <location>
        <begin position="19"/>
        <end position="333"/>
    </location>
</feature>
<feature type="signal peptide" evidence="4">
    <location>
        <begin position="1"/>
        <end position="18"/>
    </location>
</feature>
<dbReference type="InterPro" id="IPR038404">
    <property type="entry name" value="TRAP_DctP_sf"/>
</dbReference>
<dbReference type="Gene3D" id="3.40.190.170">
    <property type="entry name" value="Bacterial extracellular solute-binding protein, family 7"/>
    <property type="match status" value="1"/>
</dbReference>
<dbReference type="NCBIfam" id="NF037995">
    <property type="entry name" value="TRAP_S1"/>
    <property type="match status" value="1"/>
</dbReference>
<dbReference type="PIRSF" id="PIRSF006470">
    <property type="entry name" value="DctB"/>
    <property type="match status" value="1"/>
</dbReference>
<comment type="caution">
    <text evidence="5">The sequence shown here is derived from an EMBL/GenBank/DDBJ whole genome shotgun (WGS) entry which is preliminary data.</text>
</comment>
<keyword evidence="6" id="KW-1185">Reference proteome</keyword>
<dbReference type="PANTHER" id="PTHR33376">
    <property type="match status" value="1"/>
</dbReference>
<dbReference type="NCBIfam" id="TIGR00787">
    <property type="entry name" value="dctP"/>
    <property type="match status" value="1"/>
</dbReference>
<dbReference type="RefSeq" id="WP_301241367.1">
    <property type="nucleotide sequence ID" value="NZ_JAROCC010000001.1"/>
</dbReference>
<evidence type="ECO:0000313" key="5">
    <source>
        <dbReference type="EMBL" id="MDN4605886.1"/>
    </source>
</evidence>
<protein>
    <submittedName>
        <fullName evidence="5">TRAP transporter substrate-binding protein</fullName>
    </submittedName>
</protein>